<sequence>MTLNVRGDNMLWGRCYNLKDKVTSVQRAVRVVVIRIQNIDVKIALGLNFTVSLARLKSLGLRIQLGHALGHACPNPHRAFNDDFTIIDSHGVHKVSLDFCDCTLATTHVQQLLRMSLFPSTTADPKTAATFCLLEEFHLLSFELKVSAYEFYHALMQRSDNMGISPIKDQYNSFMRMIREWRHLKMLNLPTALEKLTIKLERGSLHQSWLYGLFLAIDANFWLKRKVVSKDSVDPSLSNGWGYFVKESVYKGFLNDNLNVNQEKSNCSSHNAVNMADTKSNHGLVATGLGTIDCARHNMKLPTAVGDLQKGEKYINMDYLFFSTLQHTMVDVLNVSYDIPTFNNVKLSSHSILHPASDEQMVKLQSDASSTKEMGPGTRRDMLDDFFGDWNWRKITGLYITLASVCLELAKEEASEIELSTSHILHGDCSPSMLISGGLELEEQQQVWAFMPQTLKKESSFNAKLQYTQAHDTLRSLRSNLYTQTAVLKYKDRNLHGQGANTRARNTLKGINARIDVASNRYQDAHKALVVLAPLIKEAGWQSSLHPLNREDIWGMSDLLWGQTKGRHKLSWIWNMWGAHGDELGNDGIEWCKARAHAMRWKEEVELLREEMQSILQFFDWQATSWDEHTNQSWSESPAEREGKIAYAQRQAALRRVLWATCHSSWEDTCTFIDQFHANPSVFSLGHP</sequence>
<dbReference type="Pfam" id="PF18758">
    <property type="entry name" value="KDZ"/>
    <property type="match status" value="1"/>
</dbReference>
<dbReference type="Pfam" id="PF18803">
    <property type="entry name" value="CxC2"/>
    <property type="match status" value="1"/>
</dbReference>
<keyword evidence="3" id="KW-1185">Reference proteome</keyword>
<reference evidence="2" key="1">
    <citation type="journal article" date="2020" name="New Phytol.">
        <title>Comparative genomics reveals dynamic genome evolution in host specialist ectomycorrhizal fungi.</title>
        <authorList>
            <person name="Lofgren L.A."/>
            <person name="Nguyen N.H."/>
            <person name="Vilgalys R."/>
            <person name="Ruytinx J."/>
            <person name="Liao H.L."/>
            <person name="Branco S."/>
            <person name="Kuo A."/>
            <person name="LaButti K."/>
            <person name="Lipzen A."/>
            <person name="Andreopoulos W."/>
            <person name="Pangilinan J."/>
            <person name="Riley R."/>
            <person name="Hundley H."/>
            <person name="Na H."/>
            <person name="Barry K."/>
            <person name="Grigoriev I.V."/>
            <person name="Stajich J.E."/>
            <person name="Kennedy P.G."/>
        </authorList>
    </citation>
    <scope>NUCLEOTIDE SEQUENCE</scope>
    <source>
        <strain evidence="2">DOB743</strain>
    </source>
</reference>
<dbReference type="EMBL" id="JABBWD010000051">
    <property type="protein sequence ID" value="KAG1772883.1"/>
    <property type="molecule type" value="Genomic_DNA"/>
</dbReference>
<evidence type="ECO:0000259" key="1">
    <source>
        <dbReference type="Pfam" id="PF18803"/>
    </source>
</evidence>
<gene>
    <name evidence="2" type="ORF">EV702DRAFT_1048489</name>
</gene>
<dbReference type="AlphaFoldDB" id="A0A9P7D003"/>
<protein>
    <recommendedName>
        <fullName evidence="1">CxC2-like cysteine cluster KDZ transposase-associated domain-containing protein</fullName>
    </recommendedName>
</protein>
<proteinExistence type="predicted"/>
<comment type="caution">
    <text evidence="2">The sequence shown here is derived from an EMBL/GenBank/DDBJ whole genome shotgun (WGS) entry which is preliminary data.</text>
</comment>
<dbReference type="OrthoDB" id="3261436at2759"/>
<evidence type="ECO:0000313" key="3">
    <source>
        <dbReference type="Proteomes" id="UP000714275"/>
    </source>
</evidence>
<organism evidence="2 3">
    <name type="scientific">Suillus placidus</name>
    <dbReference type="NCBI Taxonomy" id="48579"/>
    <lineage>
        <taxon>Eukaryota</taxon>
        <taxon>Fungi</taxon>
        <taxon>Dikarya</taxon>
        <taxon>Basidiomycota</taxon>
        <taxon>Agaricomycotina</taxon>
        <taxon>Agaricomycetes</taxon>
        <taxon>Agaricomycetidae</taxon>
        <taxon>Boletales</taxon>
        <taxon>Suillineae</taxon>
        <taxon>Suillaceae</taxon>
        <taxon>Suillus</taxon>
    </lineage>
</organism>
<evidence type="ECO:0000313" key="2">
    <source>
        <dbReference type="EMBL" id="KAG1772883.1"/>
    </source>
</evidence>
<dbReference type="InterPro" id="IPR041457">
    <property type="entry name" value="CxC2_KDZ-assoc"/>
</dbReference>
<name>A0A9P7D003_9AGAM</name>
<dbReference type="Proteomes" id="UP000714275">
    <property type="component" value="Unassembled WGS sequence"/>
</dbReference>
<feature type="domain" description="CxC2-like cysteine cluster KDZ transposase-associated" evidence="1">
    <location>
        <begin position="56"/>
        <end position="163"/>
    </location>
</feature>
<dbReference type="InterPro" id="IPR040521">
    <property type="entry name" value="KDZ"/>
</dbReference>
<accession>A0A9P7D003</accession>